<evidence type="ECO:0008006" key="3">
    <source>
        <dbReference type="Google" id="ProtNLM"/>
    </source>
</evidence>
<dbReference type="Gene3D" id="1.20.1270.60">
    <property type="entry name" value="Arfaptin homology (AH) domain/BAR domain"/>
    <property type="match status" value="1"/>
</dbReference>
<accession>A0A1J4L5D5</accession>
<dbReference type="RefSeq" id="XP_068370286.1">
    <property type="nucleotide sequence ID" value="XM_068496784.1"/>
</dbReference>
<keyword evidence="2" id="KW-1185">Reference proteome</keyword>
<dbReference type="Proteomes" id="UP000179807">
    <property type="component" value="Unassembled WGS sequence"/>
</dbReference>
<dbReference type="OrthoDB" id="10610481at2759"/>
<dbReference type="SUPFAM" id="SSF50044">
    <property type="entry name" value="SH3-domain"/>
    <property type="match status" value="1"/>
</dbReference>
<name>A0A1J4L5D5_9EUKA</name>
<evidence type="ECO:0000313" key="2">
    <source>
        <dbReference type="Proteomes" id="UP000179807"/>
    </source>
</evidence>
<comment type="caution">
    <text evidence="1">The sequence shown here is derived from an EMBL/GenBank/DDBJ whole genome shotgun (WGS) entry which is preliminary data.</text>
</comment>
<dbReference type="InterPro" id="IPR036028">
    <property type="entry name" value="SH3-like_dom_sf"/>
</dbReference>
<dbReference type="AlphaFoldDB" id="A0A1J4L5D5"/>
<reference evidence="1" key="1">
    <citation type="submission" date="2016-10" db="EMBL/GenBank/DDBJ databases">
        <authorList>
            <person name="Benchimol M."/>
            <person name="Almeida L.G."/>
            <person name="Vasconcelos A.T."/>
            <person name="Perreira-Neves A."/>
            <person name="Rosa I.A."/>
            <person name="Tasca T."/>
            <person name="Bogo M.R."/>
            <person name="de Souza W."/>
        </authorList>
    </citation>
    <scope>NUCLEOTIDE SEQUENCE [LARGE SCALE GENOMIC DNA]</scope>
    <source>
        <strain evidence="1">K</strain>
    </source>
</reference>
<dbReference type="VEuPathDB" id="TrichDB:TRFO_12680"/>
<proteinExistence type="predicted"/>
<dbReference type="EMBL" id="MLAK01000035">
    <property type="protein sequence ID" value="OHT17150.1"/>
    <property type="molecule type" value="Genomic_DNA"/>
</dbReference>
<organism evidence="1 2">
    <name type="scientific">Tritrichomonas foetus</name>
    <dbReference type="NCBI Taxonomy" id="1144522"/>
    <lineage>
        <taxon>Eukaryota</taxon>
        <taxon>Metamonada</taxon>
        <taxon>Parabasalia</taxon>
        <taxon>Tritrichomonadida</taxon>
        <taxon>Tritrichomonadidae</taxon>
        <taxon>Tritrichomonas</taxon>
    </lineage>
</organism>
<dbReference type="GeneID" id="94831488"/>
<dbReference type="InterPro" id="IPR027267">
    <property type="entry name" value="AH/BAR_dom_sf"/>
</dbReference>
<gene>
    <name evidence="1" type="ORF">TRFO_12680</name>
</gene>
<dbReference type="SUPFAM" id="SSF103657">
    <property type="entry name" value="BAR/IMD domain-like"/>
    <property type="match status" value="1"/>
</dbReference>
<protein>
    <recommendedName>
        <fullName evidence="3">SH3 domain-containing protein</fullName>
    </recommendedName>
</protein>
<evidence type="ECO:0000313" key="1">
    <source>
        <dbReference type="EMBL" id="OHT17150.1"/>
    </source>
</evidence>
<sequence>MENPTKHIQKLHNSCHAEDLVIQNFFSRFSQLLEHYSQKTQNNTDILLKISERGPNKEIITPGIPGYFKDALVAIDSAFSHINQNCVNIGRKITKKMDKHIKDSTAQDSEFEKAIAEMNSSGKDLNDILSKQVKKASNSDLSKKLDSALSKMSKGKNDKGAAQLNEIYQSILTQRKALAPKRQEIMSSAKDTCQAYVNATEKVVNSINNRNSEIIKIFDELGIEYVEMVAGMQTDITNLESTAKSFDYQKDLAEFAKSRKIVRYDIEVPDLEVFDFDEDPEANIPMNDYPIGMAEIVLSFAAAVPPEMSCTKGNRMFLMEEPAEEWCCVMNPFTKNVGFVPSYCINQTCFSIGIVMKDPAKSDCNGVNVRKHEFLGILENNPQESFYKVENIYGQQGKVAKNIIGLLY</sequence>